<dbReference type="Proteomes" id="UP000297597">
    <property type="component" value="Unassembled WGS sequence"/>
</dbReference>
<comment type="caution">
    <text evidence="1">The sequence shown here is derived from an EMBL/GenBank/DDBJ whole genome shotgun (WGS) entry which is preliminary data.</text>
</comment>
<gene>
    <name evidence="1" type="ORF">Pmgp_02688</name>
</gene>
<accession>A0A4Y7RLX5</accession>
<keyword evidence="2" id="KW-1185">Reference proteome</keyword>
<proteinExistence type="predicted"/>
<dbReference type="EMBL" id="QFFZ01000034">
    <property type="protein sequence ID" value="TEB09994.1"/>
    <property type="molecule type" value="Genomic_DNA"/>
</dbReference>
<organism evidence="1 2">
    <name type="scientific">Pelotomaculum propionicicum</name>
    <dbReference type="NCBI Taxonomy" id="258475"/>
    <lineage>
        <taxon>Bacteria</taxon>
        <taxon>Bacillati</taxon>
        <taxon>Bacillota</taxon>
        <taxon>Clostridia</taxon>
        <taxon>Eubacteriales</taxon>
        <taxon>Desulfotomaculaceae</taxon>
        <taxon>Pelotomaculum</taxon>
    </lineage>
</organism>
<sequence>MSVKRIENVVINNMSYKFWVWESKNKWYGECLTPGAKFFCYDDTEDGLL</sequence>
<dbReference type="AlphaFoldDB" id="A0A4Y7RLX5"/>
<protein>
    <submittedName>
        <fullName evidence="1">Uncharacterized protein</fullName>
    </submittedName>
</protein>
<name>A0A4Y7RLX5_9FIRM</name>
<evidence type="ECO:0000313" key="2">
    <source>
        <dbReference type="Proteomes" id="UP000297597"/>
    </source>
</evidence>
<evidence type="ECO:0000313" key="1">
    <source>
        <dbReference type="EMBL" id="TEB09994.1"/>
    </source>
</evidence>
<reference evidence="1 2" key="1">
    <citation type="journal article" date="2018" name="Environ. Microbiol.">
        <title>Novel energy conservation strategies and behaviour of Pelotomaculum schinkii driving syntrophic propionate catabolism.</title>
        <authorList>
            <person name="Hidalgo-Ahumada C.A.P."/>
            <person name="Nobu M.K."/>
            <person name="Narihiro T."/>
            <person name="Tamaki H."/>
            <person name="Liu W.T."/>
            <person name="Kamagata Y."/>
            <person name="Stams A.J.M."/>
            <person name="Imachi H."/>
            <person name="Sousa D.Z."/>
        </authorList>
    </citation>
    <scope>NUCLEOTIDE SEQUENCE [LARGE SCALE GENOMIC DNA]</scope>
    <source>
        <strain evidence="1 2">MGP</strain>
    </source>
</reference>